<evidence type="ECO:0000313" key="1">
    <source>
        <dbReference type="EMBL" id="KAJ3551331.1"/>
    </source>
</evidence>
<evidence type="ECO:0000313" key="2">
    <source>
        <dbReference type="Proteomes" id="UP001148662"/>
    </source>
</evidence>
<comment type="caution">
    <text evidence="1">The sequence shown here is derived from an EMBL/GenBank/DDBJ whole genome shotgun (WGS) entry which is preliminary data.</text>
</comment>
<dbReference type="Proteomes" id="UP001148662">
    <property type="component" value="Unassembled WGS sequence"/>
</dbReference>
<reference evidence="1" key="1">
    <citation type="submission" date="2022-07" db="EMBL/GenBank/DDBJ databases">
        <title>Genome Sequence of Phlebia brevispora.</title>
        <authorList>
            <person name="Buettner E."/>
        </authorList>
    </citation>
    <scope>NUCLEOTIDE SEQUENCE</scope>
    <source>
        <strain evidence="1">MPL23</strain>
    </source>
</reference>
<proteinExistence type="predicted"/>
<protein>
    <submittedName>
        <fullName evidence="1">Uncharacterized protein</fullName>
    </submittedName>
</protein>
<accession>A0ACC1T238</accession>
<sequence>MRCFLARRWATCRLHSTQAVKPLPVKLRPYQEYCLEACTDALSSGVSRIGVSLPTGSGKTTVFITLLSLIQPPVGHSIANRALVIVNSIELARQAAAHAERLFPHWTVEIEQGAKHKASGRADLTIATYQTLLRSQRLGKFDPRYLKAIIVDEAHHAAAPSYRRILSRFSDAVRSPDKTLPPPVLTHKIPILGFSATFSRHDGLALGSVFEQIVYHQDFLQMIKDQWLCNVRFTCVRANIDLTNVTVNAKTGDFNATSLAHVINTPTVNRLIVQTWLDRAASRRSTLVFCVNIAHIHDLTNTFREVGVDARYVYADTPAAERRALIEGFRQGAYPVLLNCAILTEGADIPNIDCVLVARPTRSRNVFAQMIGRGMRLSPATGKDDCHIIDFVDSNSRVPGVVSIPTLFGLDPSEVIDDETVASLEERRAQTVDIPELSSSQDSLDDVPDPSRSGAPHVRRLSTYAWVGCGGDVYILECLGRGYIRIEPSANDGGEARYVAIYTPATLPAQTAFTLKISPFQRNRHILTAKTLSDAVKGADTYAKMKVVKGAMVQGLLRTAKWRQQPATENQKAFIRKRWIKRKVLVEDFENEDTLKKIKNIEKLTKGEAANIIVRIKHGAVSRHVKKLKTVMKANEKVARETQRRAREHVAVGPLPVPAEAAM</sequence>
<gene>
    <name evidence="1" type="ORF">NM688_g4763</name>
</gene>
<organism evidence="1 2">
    <name type="scientific">Phlebia brevispora</name>
    <dbReference type="NCBI Taxonomy" id="194682"/>
    <lineage>
        <taxon>Eukaryota</taxon>
        <taxon>Fungi</taxon>
        <taxon>Dikarya</taxon>
        <taxon>Basidiomycota</taxon>
        <taxon>Agaricomycotina</taxon>
        <taxon>Agaricomycetes</taxon>
        <taxon>Polyporales</taxon>
        <taxon>Meruliaceae</taxon>
        <taxon>Phlebia</taxon>
    </lineage>
</organism>
<keyword evidence="2" id="KW-1185">Reference proteome</keyword>
<name>A0ACC1T238_9APHY</name>
<dbReference type="EMBL" id="JANHOG010000816">
    <property type="protein sequence ID" value="KAJ3551331.1"/>
    <property type="molecule type" value="Genomic_DNA"/>
</dbReference>